<organism evidence="1 2">
    <name type="scientific">Streptomyces rectiviolaceus</name>
    <dbReference type="NCBI Taxonomy" id="332591"/>
    <lineage>
        <taxon>Bacteria</taxon>
        <taxon>Bacillati</taxon>
        <taxon>Actinomycetota</taxon>
        <taxon>Actinomycetes</taxon>
        <taxon>Kitasatosporales</taxon>
        <taxon>Streptomycetaceae</taxon>
        <taxon>Streptomyces</taxon>
    </lineage>
</organism>
<comment type="caution">
    <text evidence="1">The sequence shown here is derived from an EMBL/GenBank/DDBJ whole genome shotgun (WGS) entry which is preliminary data.</text>
</comment>
<name>A0ABP6N7Z0_9ACTN</name>
<proteinExistence type="predicted"/>
<dbReference type="EMBL" id="BAAAUG010000141">
    <property type="protein sequence ID" value="GAA3135007.1"/>
    <property type="molecule type" value="Genomic_DNA"/>
</dbReference>
<gene>
    <name evidence="1" type="ORF">GCM10010449_64550</name>
</gene>
<evidence type="ECO:0000313" key="2">
    <source>
        <dbReference type="Proteomes" id="UP001501637"/>
    </source>
</evidence>
<accession>A0ABP6N7Z0</accession>
<keyword evidence="2" id="KW-1185">Reference proteome</keyword>
<protein>
    <submittedName>
        <fullName evidence="1">Uncharacterized protein</fullName>
    </submittedName>
</protein>
<evidence type="ECO:0000313" key="1">
    <source>
        <dbReference type="EMBL" id="GAA3135007.1"/>
    </source>
</evidence>
<sequence>MENGRAVDLSQQKPRASRVVRPVLEIDLPLLDGLTLSDFAQVTSEAFDSYIKSANFYALSSTNSLARWNPSTPR</sequence>
<reference evidence="2" key="1">
    <citation type="journal article" date="2019" name="Int. J. Syst. Evol. Microbiol.">
        <title>The Global Catalogue of Microorganisms (GCM) 10K type strain sequencing project: providing services to taxonomists for standard genome sequencing and annotation.</title>
        <authorList>
            <consortium name="The Broad Institute Genomics Platform"/>
            <consortium name="The Broad Institute Genome Sequencing Center for Infectious Disease"/>
            <person name="Wu L."/>
            <person name="Ma J."/>
        </authorList>
    </citation>
    <scope>NUCLEOTIDE SEQUENCE [LARGE SCALE GENOMIC DNA]</scope>
    <source>
        <strain evidence="2">JCM 9092</strain>
    </source>
</reference>
<dbReference type="RefSeq" id="WP_344526975.1">
    <property type="nucleotide sequence ID" value="NZ_BAAAUG010000141.1"/>
</dbReference>
<dbReference type="Proteomes" id="UP001501637">
    <property type="component" value="Unassembled WGS sequence"/>
</dbReference>